<comment type="function">
    <text evidence="8">Catalyzes the reduction of 1-pyrroline-5-carboxylate (PCA) to L-proline.</text>
</comment>
<comment type="caution">
    <text evidence="14">The sequence shown here is derived from an EMBL/GenBank/DDBJ whole genome shotgun (WGS) entry which is preliminary data.</text>
</comment>
<evidence type="ECO:0000256" key="1">
    <source>
        <dbReference type="ARBA" id="ARBA00004496"/>
    </source>
</evidence>
<keyword evidence="3 8" id="KW-0963">Cytoplasm</keyword>
<dbReference type="Gene3D" id="3.40.50.720">
    <property type="entry name" value="NAD(P)-binding Rossmann-like Domain"/>
    <property type="match status" value="1"/>
</dbReference>
<name>A0A7C4QPJ8_9PLAN</name>
<comment type="pathway">
    <text evidence="8 11">Amino-acid biosynthesis; L-proline biosynthesis; L-proline from L-glutamate 5-semialdehyde: step 1/1.</text>
</comment>
<dbReference type="Pfam" id="PF14748">
    <property type="entry name" value="P5CR_dimer"/>
    <property type="match status" value="1"/>
</dbReference>
<dbReference type="InterPro" id="IPR008927">
    <property type="entry name" value="6-PGluconate_DH-like_C_sf"/>
</dbReference>
<feature type="binding site" evidence="10">
    <location>
        <begin position="75"/>
        <end position="78"/>
    </location>
    <ligand>
        <name>NADP(+)</name>
        <dbReference type="ChEBI" id="CHEBI:58349"/>
    </ligand>
</feature>
<organism evidence="14">
    <name type="scientific">Schlesneria paludicola</name>
    <dbReference type="NCBI Taxonomy" id="360056"/>
    <lineage>
        <taxon>Bacteria</taxon>
        <taxon>Pseudomonadati</taxon>
        <taxon>Planctomycetota</taxon>
        <taxon>Planctomycetia</taxon>
        <taxon>Planctomycetales</taxon>
        <taxon>Planctomycetaceae</taxon>
        <taxon>Schlesneria</taxon>
    </lineage>
</organism>
<dbReference type="InterPro" id="IPR028939">
    <property type="entry name" value="P5C_Rdtase_cat_N"/>
</dbReference>
<evidence type="ECO:0000259" key="12">
    <source>
        <dbReference type="Pfam" id="PF03807"/>
    </source>
</evidence>
<dbReference type="Pfam" id="PF03807">
    <property type="entry name" value="F420_oxidored"/>
    <property type="match status" value="1"/>
</dbReference>
<keyword evidence="5 8" id="KW-0641">Proline biosynthesis</keyword>
<dbReference type="SUPFAM" id="SSF48179">
    <property type="entry name" value="6-phosphogluconate dehydrogenase C-terminal domain-like"/>
    <property type="match status" value="1"/>
</dbReference>
<evidence type="ECO:0000313" key="14">
    <source>
        <dbReference type="EMBL" id="HGT39125.1"/>
    </source>
</evidence>
<dbReference type="PROSITE" id="PS00521">
    <property type="entry name" value="P5CR"/>
    <property type="match status" value="1"/>
</dbReference>
<dbReference type="UniPathway" id="UPA00098">
    <property type="reaction ID" value="UER00361"/>
</dbReference>
<keyword evidence="6 8" id="KW-0521">NADP</keyword>
<evidence type="ECO:0000256" key="7">
    <source>
        <dbReference type="ARBA" id="ARBA00023002"/>
    </source>
</evidence>
<dbReference type="HAMAP" id="MF_01925">
    <property type="entry name" value="P5C_reductase"/>
    <property type="match status" value="1"/>
</dbReference>
<evidence type="ECO:0000256" key="3">
    <source>
        <dbReference type="ARBA" id="ARBA00022490"/>
    </source>
</evidence>
<dbReference type="PIRSF" id="PIRSF000193">
    <property type="entry name" value="Pyrrol-5-carb_rd"/>
    <property type="match status" value="1"/>
</dbReference>
<evidence type="ECO:0000256" key="9">
    <source>
        <dbReference type="NCBIfam" id="TIGR00112"/>
    </source>
</evidence>
<dbReference type="InterPro" id="IPR029036">
    <property type="entry name" value="P5CR_dimer"/>
</dbReference>
<gene>
    <name evidence="8 14" type="primary">proC</name>
    <name evidence="14" type="ORF">ENS64_07660</name>
</gene>
<dbReference type="NCBIfam" id="TIGR00112">
    <property type="entry name" value="proC"/>
    <property type="match status" value="1"/>
</dbReference>
<protein>
    <recommendedName>
        <fullName evidence="8 9">Pyrroline-5-carboxylate reductase</fullName>
        <shortName evidence="8">P5C reductase</shortName>
        <shortName evidence="8">P5CR</shortName>
        <ecNumber evidence="8 9">1.5.1.2</ecNumber>
    </recommendedName>
    <alternativeName>
        <fullName evidence="8">PCA reductase</fullName>
    </alternativeName>
</protein>
<feature type="binding site" evidence="10">
    <location>
        <begin position="13"/>
        <end position="18"/>
    </location>
    <ligand>
        <name>NADP(+)</name>
        <dbReference type="ChEBI" id="CHEBI:58349"/>
    </ligand>
</feature>
<sequence>MTTPRVPLRIGFIGSGQMATALARGLVQGGLVSAEQVVAVDVVPAAAERFRQETGGEIVRTIQELAQNADILFLAVKPQHMAGVLAELAPCVLSRHVVVSIAAGISLHVLTERLGAGCRLIRVMPNTPCLVGRGASGLARGGGATAEDAETVLRLLSAVGFAAEVPEGLMDAVTGLSGSGPAFVYVMIEALADGGVRMGLPRDLALKLAAHTVGGAAQMVLATGLHPGALKDAVASPGGTTIAGLQALEQAGVRGTLMNAVQAATLRARELS</sequence>
<evidence type="ECO:0000256" key="10">
    <source>
        <dbReference type="PIRSR" id="PIRSR000193-1"/>
    </source>
</evidence>
<dbReference type="FunFam" id="3.40.50.720:FF:000190">
    <property type="entry name" value="Pyrroline-5-carboxylate reductase"/>
    <property type="match status" value="1"/>
</dbReference>
<feature type="domain" description="Pyrroline-5-carboxylate reductase dimerisation" evidence="13">
    <location>
        <begin position="167"/>
        <end position="271"/>
    </location>
</feature>
<dbReference type="EC" id="1.5.1.2" evidence="8 9"/>
<evidence type="ECO:0000256" key="2">
    <source>
        <dbReference type="ARBA" id="ARBA00005525"/>
    </source>
</evidence>
<evidence type="ECO:0000256" key="8">
    <source>
        <dbReference type="HAMAP-Rule" id="MF_01925"/>
    </source>
</evidence>
<keyword evidence="4 8" id="KW-0028">Amino-acid biosynthesis</keyword>
<dbReference type="InterPro" id="IPR036291">
    <property type="entry name" value="NAD(P)-bd_dom_sf"/>
</dbReference>
<dbReference type="PANTHER" id="PTHR11645">
    <property type="entry name" value="PYRROLINE-5-CARBOXYLATE REDUCTASE"/>
    <property type="match status" value="1"/>
</dbReference>
<comment type="catalytic activity">
    <reaction evidence="8 11">
        <text>L-proline + NADP(+) = (S)-1-pyrroline-5-carboxylate + NADPH + 2 H(+)</text>
        <dbReference type="Rhea" id="RHEA:14109"/>
        <dbReference type="ChEBI" id="CHEBI:15378"/>
        <dbReference type="ChEBI" id="CHEBI:17388"/>
        <dbReference type="ChEBI" id="CHEBI:57783"/>
        <dbReference type="ChEBI" id="CHEBI:58349"/>
        <dbReference type="ChEBI" id="CHEBI:60039"/>
        <dbReference type="EC" id="1.5.1.2"/>
    </reaction>
</comment>
<dbReference type="GO" id="GO:0005737">
    <property type="term" value="C:cytoplasm"/>
    <property type="evidence" value="ECO:0007669"/>
    <property type="project" value="UniProtKB-SubCell"/>
</dbReference>
<accession>A0A7C4QPJ8</accession>
<evidence type="ECO:0000256" key="6">
    <source>
        <dbReference type="ARBA" id="ARBA00022857"/>
    </source>
</evidence>
<comment type="catalytic activity">
    <reaction evidence="8">
        <text>L-proline + NAD(+) = (S)-1-pyrroline-5-carboxylate + NADH + 2 H(+)</text>
        <dbReference type="Rhea" id="RHEA:14105"/>
        <dbReference type="ChEBI" id="CHEBI:15378"/>
        <dbReference type="ChEBI" id="CHEBI:17388"/>
        <dbReference type="ChEBI" id="CHEBI:57540"/>
        <dbReference type="ChEBI" id="CHEBI:57945"/>
        <dbReference type="ChEBI" id="CHEBI:60039"/>
        <dbReference type="EC" id="1.5.1.2"/>
    </reaction>
</comment>
<dbReference type="FunFam" id="1.10.3730.10:FF:000001">
    <property type="entry name" value="Pyrroline-5-carboxylate reductase"/>
    <property type="match status" value="1"/>
</dbReference>
<reference evidence="14" key="1">
    <citation type="journal article" date="2020" name="mSystems">
        <title>Genome- and Community-Level Interaction Insights into Carbon Utilization and Element Cycling Functions of Hydrothermarchaeota in Hydrothermal Sediment.</title>
        <authorList>
            <person name="Zhou Z."/>
            <person name="Liu Y."/>
            <person name="Xu W."/>
            <person name="Pan J."/>
            <person name="Luo Z.H."/>
            <person name="Li M."/>
        </authorList>
    </citation>
    <scope>NUCLEOTIDE SEQUENCE [LARGE SCALE GENOMIC DNA]</scope>
    <source>
        <strain evidence="14">SpSt-508</strain>
    </source>
</reference>
<evidence type="ECO:0000256" key="5">
    <source>
        <dbReference type="ARBA" id="ARBA00022650"/>
    </source>
</evidence>
<dbReference type="EMBL" id="DSVQ01000012">
    <property type="protein sequence ID" value="HGT39125.1"/>
    <property type="molecule type" value="Genomic_DNA"/>
</dbReference>
<comment type="subcellular location">
    <subcellularLocation>
        <location evidence="1 8">Cytoplasm</location>
    </subcellularLocation>
</comment>
<dbReference type="SUPFAM" id="SSF51735">
    <property type="entry name" value="NAD(P)-binding Rossmann-fold domains"/>
    <property type="match status" value="1"/>
</dbReference>
<dbReference type="Gene3D" id="1.10.3730.10">
    <property type="entry name" value="ProC C-terminal domain-like"/>
    <property type="match status" value="1"/>
</dbReference>
<proteinExistence type="inferred from homology"/>
<evidence type="ECO:0000256" key="4">
    <source>
        <dbReference type="ARBA" id="ARBA00022605"/>
    </source>
</evidence>
<feature type="domain" description="Pyrroline-5-carboxylate reductase catalytic N-terminal" evidence="12">
    <location>
        <begin position="9"/>
        <end position="104"/>
    </location>
</feature>
<dbReference type="GO" id="GO:0004735">
    <property type="term" value="F:pyrroline-5-carboxylate reductase activity"/>
    <property type="evidence" value="ECO:0007669"/>
    <property type="project" value="UniProtKB-UniRule"/>
</dbReference>
<dbReference type="PANTHER" id="PTHR11645:SF0">
    <property type="entry name" value="PYRROLINE-5-CARBOXYLATE REDUCTASE 3"/>
    <property type="match status" value="1"/>
</dbReference>
<keyword evidence="7 8" id="KW-0560">Oxidoreductase</keyword>
<dbReference type="InterPro" id="IPR000304">
    <property type="entry name" value="Pyrroline-COOH_reductase"/>
</dbReference>
<comment type="similarity">
    <text evidence="2 8 11">Belongs to the pyrroline-5-carboxylate reductase family.</text>
</comment>
<dbReference type="InterPro" id="IPR053790">
    <property type="entry name" value="P5CR-like_CS"/>
</dbReference>
<evidence type="ECO:0000259" key="13">
    <source>
        <dbReference type="Pfam" id="PF14748"/>
    </source>
</evidence>
<dbReference type="AlphaFoldDB" id="A0A7C4QPJ8"/>
<dbReference type="GO" id="GO:0055129">
    <property type="term" value="P:L-proline biosynthetic process"/>
    <property type="evidence" value="ECO:0007669"/>
    <property type="project" value="UniProtKB-UniRule"/>
</dbReference>
<evidence type="ECO:0000256" key="11">
    <source>
        <dbReference type="RuleBase" id="RU003903"/>
    </source>
</evidence>